<sequence length="130" mass="15160">MKVDVINKKDLTEGQKEVLERFIAFQEAMIEKDSEKLNEIICDNYTLTHMSGRTQTKQEFIYEIMDGTLNYYKSAIDNPDITICGENKAIFKADVTLDAKVYGMKGTWTLHSKQTMEKINNKWHISKWDN</sequence>
<accession>A0A8T3VIX7</accession>
<evidence type="ECO:0000313" key="3">
    <source>
        <dbReference type="Proteomes" id="UP000783037"/>
    </source>
</evidence>
<evidence type="ECO:0000313" key="2">
    <source>
        <dbReference type="EMBL" id="MBE6502638.1"/>
    </source>
</evidence>
<dbReference type="Pfam" id="PF14534">
    <property type="entry name" value="DUF4440"/>
    <property type="match status" value="1"/>
</dbReference>
<dbReference type="SUPFAM" id="SSF54427">
    <property type="entry name" value="NTF2-like"/>
    <property type="match status" value="1"/>
</dbReference>
<dbReference type="RefSeq" id="WP_303739705.1">
    <property type="nucleotide sequence ID" value="NZ_SUTK01000092.1"/>
</dbReference>
<feature type="domain" description="DUF4440" evidence="1">
    <location>
        <begin position="20"/>
        <end position="125"/>
    </location>
</feature>
<dbReference type="AlphaFoldDB" id="A0A8T3VIX7"/>
<comment type="caution">
    <text evidence="2">The sequence shown here is derived from an EMBL/GenBank/DDBJ whole genome shotgun (WGS) entry which is preliminary data.</text>
</comment>
<reference evidence="2" key="1">
    <citation type="submission" date="2019-04" db="EMBL/GenBank/DDBJ databases">
        <title>Evolution of Biomass-Degrading Anaerobic Consortia Revealed by Metagenomics.</title>
        <authorList>
            <person name="Peng X."/>
        </authorList>
    </citation>
    <scope>NUCLEOTIDE SEQUENCE</scope>
    <source>
        <strain evidence="2">SIG18</strain>
    </source>
</reference>
<protein>
    <submittedName>
        <fullName evidence="2">Nuclear transport factor 2 family protein</fullName>
    </submittedName>
</protein>
<name>A0A8T3VIX7_9EURY</name>
<dbReference type="InterPro" id="IPR032710">
    <property type="entry name" value="NTF2-like_dom_sf"/>
</dbReference>
<organism evidence="2 3">
    <name type="scientific">Methanobrevibacter thaueri</name>
    <dbReference type="NCBI Taxonomy" id="190975"/>
    <lineage>
        <taxon>Archaea</taxon>
        <taxon>Methanobacteriati</taxon>
        <taxon>Methanobacteriota</taxon>
        <taxon>Methanomada group</taxon>
        <taxon>Methanobacteria</taxon>
        <taxon>Methanobacteriales</taxon>
        <taxon>Methanobacteriaceae</taxon>
        <taxon>Methanobrevibacter</taxon>
    </lineage>
</organism>
<dbReference type="InterPro" id="IPR027843">
    <property type="entry name" value="DUF4440"/>
</dbReference>
<dbReference type="Gene3D" id="3.10.450.50">
    <property type="match status" value="1"/>
</dbReference>
<dbReference type="Proteomes" id="UP000783037">
    <property type="component" value="Unassembled WGS sequence"/>
</dbReference>
<dbReference type="EMBL" id="SUTK01000092">
    <property type="protein sequence ID" value="MBE6502638.1"/>
    <property type="molecule type" value="Genomic_DNA"/>
</dbReference>
<evidence type="ECO:0000259" key="1">
    <source>
        <dbReference type="Pfam" id="PF14534"/>
    </source>
</evidence>
<gene>
    <name evidence="2" type="ORF">E7Z79_09410</name>
</gene>
<proteinExistence type="predicted"/>